<feature type="transmembrane region" description="Helical" evidence="4">
    <location>
        <begin position="73"/>
        <end position="91"/>
    </location>
</feature>
<dbReference type="Pfam" id="PF07690">
    <property type="entry name" value="MFS_1"/>
    <property type="match status" value="1"/>
</dbReference>
<feature type="compositionally biased region" description="Basic and acidic residues" evidence="3">
    <location>
        <begin position="1"/>
        <end position="11"/>
    </location>
</feature>
<evidence type="ECO:0000256" key="2">
    <source>
        <dbReference type="ARBA" id="ARBA00006727"/>
    </source>
</evidence>
<feature type="transmembrane region" description="Helical" evidence="4">
    <location>
        <begin position="164"/>
        <end position="183"/>
    </location>
</feature>
<evidence type="ECO:0000256" key="3">
    <source>
        <dbReference type="SAM" id="MobiDB-lite"/>
    </source>
</evidence>
<dbReference type="InterPro" id="IPR011701">
    <property type="entry name" value="MFS"/>
</dbReference>
<comment type="caution">
    <text evidence="6">The sequence shown here is derived from an EMBL/GenBank/DDBJ whole genome shotgun (WGS) entry which is preliminary data.</text>
</comment>
<feature type="transmembrane region" description="Helical" evidence="4">
    <location>
        <begin position="195"/>
        <end position="215"/>
    </location>
</feature>
<keyword evidence="4" id="KW-1133">Transmembrane helix</keyword>
<comment type="similarity">
    <text evidence="2">Belongs to the major facilitator superfamily. Monocarboxylate porter (TC 2.A.1.13) family.</text>
</comment>
<protein>
    <recommendedName>
        <fullName evidence="5">Major facilitator superfamily (MFS) profile domain-containing protein</fullName>
    </recommendedName>
</protein>
<dbReference type="GO" id="GO:0016020">
    <property type="term" value="C:membrane"/>
    <property type="evidence" value="ECO:0007669"/>
    <property type="project" value="UniProtKB-SubCell"/>
</dbReference>
<feature type="transmembrane region" description="Helical" evidence="4">
    <location>
        <begin position="299"/>
        <end position="322"/>
    </location>
</feature>
<dbReference type="InterPro" id="IPR050327">
    <property type="entry name" value="Proton-linked_MCT"/>
</dbReference>
<dbReference type="Proteomes" id="UP001385951">
    <property type="component" value="Unassembled WGS sequence"/>
</dbReference>
<dbReference type="PROSITE" id="PS50850">
    <property type="entry name" value="MFS"/>
    <property type="match status" value="1"/>
</dbReference>
<evidence type="ECO:0000256" key="4">
    <source>
        <dbReference type="SAM" id="Phobius"/>
    </source>
</evidence>
<gene>
    <name evidence="6" type="ORF">QCA50_007738</name>
</gene>
<dbReference type="GO" id="GO:0022857">
    <property type="term" value="F:transmembrane transporter activity"/>
    <property type="evidence" value="ECO:0007669"/>
    <property type="project" value="InterPro"/>
</dbReference>
<evidence type="ECO:0000313" key="7">
    <source>
        <dbReference type="Proteomes" id="UP001385951"/>
    </source>
</evidence>
<reference evidence="6 7" key="1">
    <citation type="submission" date="2022-09" db="EMBL/GenBank/DDBJ databases">
        <authorList>
            <person name="Palmer J.M."/>
        </authorList>
    </citation>
    <scope>NUCLEOTIDE SEQUENCE [LARGE SCALE GENOMIC DNA]</scope>
    <source>
        <strain evidence="6 7">DSM 7382</strain>
    </source>
</reference>
<comment type="subcellular location">
    <subcellularLocation>
        <location evidence="1">Membrane</location>
        <topology evidence="1">Multi-pass membrane protein</topology>
    </subcellularLocation>
</comment>
<feature type="transmembrane region" description="Helical" evidence="4">
    <location>
        <begin position="103"/>
        <end position="122"/>
    </location>
</feature>
<feature type="transmembrane region" description="Helical" evidence="4">
    <location>
        <begin position="328"/>
        <end position="353"/>
    </location>
</feature>
<name>A0AAW0G9E8_9APHY</name>
<evidence type="ECO:0000313" key="6">
    <source>
        <dbReference type="EMBL" id="KAK7689047.1"/>
    </source>
</evidence>
<dbReference type="PANTHER" id="PTHR11360:SF234">
    <property type="entry name" value="MFS-TYPE TRANSPORTER DBAD-RELATED"/>
    <property type="match status" value="1"/>
</dbReference>
<dbReference type="SUPFAM" id="SSF103473">
    <property type="entry name" value="MFS general substrate transporter"/>
    <property type="match status" value="1"/>
</dbReference>
<keyword evidence="4" id="KW-0472">Membrane</keyword>
<dbReference type="InterPro" id="IPR020846">
    <property type="entry name" value="MFS_dom"/>
</dbReference>
<keyword evidence="7" id="KW-1185">Reference proteome</keyword>
<feature type="transmembrane region" description="Helical" evidence="4">
    <location>
        <begin position="236"/>
        <end position="258"/>
    </location>
</feature>
<dbReference type="EMBL" id="JASBNA010000009">
    <property type="protein sequence ID" value="KAK7689047.1"/>
    <property type="molecule type" value="Genomic_DNA"/>
</dbReference>
<proteinExistence type="inferred from homology"/>
<feature type="transmembrane region" description="Helical" evidence="4">
    <location>
        <begin position="395"/>
        <end position="415"/>
    </location>
</feature>
<feature type="domain" description="Major facilitator superfamily (MFS) profile" evidence="5">
    <location>
        <begin position="35"/>
        <end position="419"/>
    </location>
</feature>
<feature type="transmembrane region" description="Helical" evidence="4">
    <location>
        <begin position="35"/>
        <end position="53"/>
    </location>
</feature>
<feature type="transmembrane region" description="Helical" evidence="4">
    <location>
        <begin position="128"/>
        <end position="152"/>
    </location>
</feature>
<feature type="region of interest" description="Disordered" evidence="3">
    <location>
        <begin position="1"/>
        <end position="27"/>
    </location>
</feature>
<dbReference type="InterPro" id="IPR036259">
    <property type="entry name" value="MFS_trans_sf"/>
</dbReference>
<dbReference type="Gene3D" id="1.20.1250.20">
    <property type="entry name" value="MFS general substrate transporter like domains"/>
    <property type="match status" value="2"/>
</dbReference>
<sequence>MSDSMEEKATKELILPPSERSSEDVELPPEGGTKAWLTVFGGWLTVFATFGYVNAFGVYQDLYTRSGAASAERISWIGSTQIFFLIGMGLPSGKLFDMGYFRSTMIVGSVLYVFSMFMLSLAHPDKYYQIFLSQGLGMGIGSGLLYVPAMSIQAHHWHKRRPMAMGIVITGTSFGGVVYPIMLNQLIHGKTGFAWGVRASAFLSMGLLFIAYFMMFPGPPKPKASIPSFKILLTDAPYMFAIIGSFVAFLGFFFPYFYLQLYAILKGVDSTLAFYTLAIMNTSSIFGRTLPNLLAERIGIFNTLVPITAITGILVFAVFGITEAAGTVVFAILYGFFSGSFLSLLPPLAASLARDASEIGVRMGFAFFVAAFGCLVGGPINGTILGPTFNWSKPIVFSGVTLLGGAGLIFIARIFQQKRTMSQRI</sequence>
<evidence type="ECO:0000256" key="1">
    <source>
        <dbReference type="ARBA" id="ARBA00004141"/>
    </source>
</evidence>
<organism evidence="6 7">
    <name type="scientific">Cerrena zonata</name>
    <dbReference type="NCBI Taxonomy" id="2478898"/>
    <lineage>
        <taxon>Eukaryota</taxon>
        <taxon>Fungi</taxon>
        <taxon>Dikarya</taxon>
        <taxon>Basidiomycota</taxon>
        <taxon>Agaricomycotina</taxon>
        <taxon>Agaricomycetes</taxon>
        <taxon>Polyporales</taxon>
        <taxon>Cerrenaceae</taxon>
        <taxon>Cerrena</taxon>
    </lineage>
</organism>
<accession>A0AAW0G9E8</accession>
<evidence type="ECO:0000259" key="5">
    <source>
        <dbReference type="PROSITE" id="PS50850"/>
    </source>
</evidence>
<feature type="transmembrane region" description="Helical" evidence="4">
    <location>
        <begin position="365"/>
        <end position="389"/>
    </location>
</feature>
<dbReference type="AlphaFoldDB" id="A0AAW0G9E8"/>
<keyword evidence="4" id="KW-0812">Transmembrane</keyword>
<dbReference type="PANTHER" id="PTHR11360">
    <property type="entry name" value="MONOCARBOXYLATE TRANSPORTER"/>
    <property type="match status" value="1"/>
</dbReference>